<keyword evidence="3" id="KW-1185">Reference proteome</keyword>
<name>A0A3S1FID5_CHLFR</name>
<accession>A0A3S1FID5</accession>
<evidence type="ECO:0000313" key="3">
    <source>
        <dbReference type="Proteomes" id="UP000268857"/>
    </source>
</evidence>
<sequence>MLHLLYILAFTILAVIAVANLIRNLVMFSFYKERNYPASYSSTAERGNFSYPASKRTLTPHPELLDSSGNLIKEPLLVMRSINVDDARQQLDALYESSPGQKSETQEES</sequence>
<gene>
    <name evidence="2" type="ORF">PCC6912_33020</name>
</gene>
<evidence type="ECO:0000256" key="1">
    <source>
        <dbReference type="SAM" id="Phobius"/>
    </source>
</evidence>
<proteinExistence type="predicted"/>
<protein>
    <recommendedName>
        <fullName evidence="4">DUF2973 domain-containing protein</fullName>
    </recommendedName>
</protein>
<keyword evidence="1" id="KW-0472">Membrane</keyword>
<dbReference type="Pfam" id="PF11189">
    <property type="entry name" value="DUF2973"/>
    <property type="match status" value="1"/>
</dbReference>
<keyword evidence="1" id="KW-0812">Transmembrane</keyword>
<evidence type="ECO:0008006" key="4">
    <source>
        <dbReference type="Google" id="ProtNLM"/>
    </source>
</evidence>
<dbReference type="RefSeq" id="WP_026087553.1">
    <property type="nucleotide sequence ID" value="NZ_AJLN01000153.1"/>
</dbReference>
<organism evidence="2 3">
    <name type="scientific">Chlorogloeopsis fritschii PCC 6912</name>
    <dbReference type="NCBI Taxonomy" id="211165"/>
    <lineage>
        <taxon>Bacteria</taxon>
        <taxon>Bacillati</taxon>
        <taxon>Cyanobacteriota</taxon>
        <taxon>Cyanophyceae</taxon>
        <taxon>Nostocales</taxon>
        <taxon>Chlorogloeopsidaceae</taxon>
        <taxon>Chlorogloeopsis</taxon>
    </lineage>
</organism>
<dbReference type="STRING" id="211165.GCA_000317285_06645"/>
<keyword evidence="1" id="KW-1133">Transmembrane helix</keyword>
<dbReference type="EMBL" id="RSCJ01000013">
    <property type="protein sequence ID" value="RUR79128.1"/>
    <property type="molecule type" value="Genomic_DNA"/>
</dbReference>
<comment type="caution">
    <text evidence="2">The sequence shown here is derived from an EMBL/GenBank/DDBJ whole genome shotgun (WGS) entry which is preliminary data.</text>
</comment>
<evidence type="ECO:0000313" key="2">
    <source>
        <dbReference type="EMBL" id="RUR79128.1"/>
    </source>
</evidence>
<dbReference type="InterPro" id="IPR021355">
    <property type="entry name" value="Phage_Syn9_Gp224"/>
</dbReference>
<feature type="transmembrane region" description="Helical" evidence="1">
    <location>
        <begin position="6"/>
        <end position="26"/>
    </location>
</feature>
<dbReference type="AlphaFoldDB" id="A0A3S1FID5"/>
<reference evidence="2 3" key="1">
    <citation type="journal article" date="2019" name="Genome Biol. Evol.">
        <title>Day and night: Metabolic profiles and evolutionary relationships of six axenic non-marine cyanobacteria.</title>
        <authorList>
            <person name="Will S.E."/>
            <person name="Henke P."/>
            <person name="Boedeker C."/>
            <person name="Huang S."/>
            <person name="Brinkmann H."/>
            <person name="Rohde M."/>
            <person name="Jarek M."/>
            <person name="Friedl T."/>
            <person name="Seufert S."/>
            <person name="Schumacher M."/>
            <person name="Overmann J."/>
            <person name="Neumann-Schaal M."/>
            <person name="Petersen J."/>
        </authorList>
    </citation>
    <scope>NUCLEOTIDE SEQUENCE [LARGE SCALE GENOMIC DNA]</scope>
    <source>
        <strain evidence="2 3">PCC 6912</strain>
    </source>
</reference>
<dbReference type="Proteomes" id="UP000268857">
    <property type="component" value="Unassembled WGS sequence"/>
</dbReference>